<evidence type="ECO:0000313" key="3">
    <source>
        <dbReference type="Proteomes" id="UP001390339"/>
    </source>
</evidence>
<accession>A0ABR2IZ84</accession>
<proteinExistence type="predicted"/>
<organism evidence="2 3">
    <name type="scientific">Apiospora arundinis</name>
    <dbReference type="NCBI Taxonomy" id="335852"/>
    <lineage>
        <taxon>Eukaryota</taxon>
        <taxon>Fungi</taxon>
        <taxon>Dikarya</taxon>
        <taxon>Ascomycota</taxon>
        <taxon>Pezizomycotina</taxon>
        <taxon>Sordariomycetes</taxon>
        <taxon>Xylariomycetidae</taxon>
        <taxon>Amphisphaeriales</taxon>
        <taxon>Apiosporaceae</taxon>
        <taxon>Apiospora</taxon>
    </lineage>
</organism>
<sequence length="72" mass="7838">MEDHRPLSSTKRPCSADARKPNAEGLQPYHDKVVSSIGAYCAHTEQAHQTLQTELGGVYTTAKDESAPQPET</sequence>
<name>A0ABR2IZ84_9PEZI</name>
<dbReference type="Proteomes" id="UP001390339">
    <property type="component" value="Unassembled WGS sequence"/>
</dbReference>
<evidence type="ECO:0000313" key="2">
    <source>
        <dbReference type="EMBL" id="KAK8869426.1"/>
    </source>
</evidence>
<gene>
    <name evidence="2" type="ORF">PGQ11_008004</name>
</gene>
<feature type="region of interest" description="Disordered" evidence="1">
    <location>
        <begin position="1"/>
        <end position="26"/>
    </location>
</feature>
<reference evidence="2 3" key="1">
    <citation type="journal article" date="2024" name="IMA Fungus">
        <title>Apiospora arundinis, a panoply of carbohydrate-active enzymes and secondary metabolites.</title>
        <authorList>
            <person name="Sorensen T."/>
            <person name="Petersen C."/>
            <person name="Muurmann A.T."/>
            <person name="Christiansen J.V."/>
            <person name="Brundto M.L."/>
            <person name="Overgaard C.K."/>
            <person name="Boysen A.T."/>
            <person name="Wollenberg R.D."/>
            <person name="Larsen T.O."/>
            <person name="Sorensen J.L."/>
            <person name="Nielsen K.L."/>
            <person name="Sondergaard T.E."/>
        </authorList>
    </citation>
    <scope>NUCLEOTIDE SEQUENCE [LARGE SCALE GENOMIC DNA]</scope>
    <source>
        <strain evidence="2 3">AAU 773</strain>
    </source>
</reference>
<protein>
    <submittedName>
        <fullName evidence="2">Uncharacterized protein</fullName>
    </submittedName>
</protein>
<comment type="caution">
    <text evidence="2">The sequence shown here is derived from an EMBL/GenBank/DDBJ whole genome shotgun (WGS) entry which is preliminary data.</text>
</comment>
<keyword evidence="3" id="KW-1185">Reference proteome</keyword>
<dbReference type="EMBL" id="JAPCWZ010000004">
    <property type="protein sequence ID" value="KAK8869426.1"/>
    <property type="molecule type" value="Genomic_DNA"/>
</dbReference>
<evidence type="ECO:0000256" key="1">
    <source>
        <dbReference type="SAM" id="MobiDB-lite"/>
    </source>
</evidence>